<sequence length="178" mass="20647">GSISLCLCLAVLSVVPDTPFYPNPFLLMFAFQTIASTLALLVVTVPMACMIAMDQPHFLHPKFIDIPGHFFTFFLFFILVMQLCITLRRIVRTWSEEIVDDIYKRCHVLHVQMGFAIMLSLTATVYLSKRESVNYFHHRLMAWRIDKMDWYITLGFCAVFAFLLVVLNVPSMKLMLQR</sequence>
<organism evidence="2 3">
    <name type="scientific">Pristionchus fissidentatus</name>
    <dbReference type="NCBI Taxonomy" id="1538716"/>
    <lineage>
        <taxon>Eukaryota</taxon>
        <taxon>Metazoa</taxon>
        <taxon>Ecdysozoa</taxon>
        <taxon>Nematoda</taxon>
        <taxon>Chromadorea</taxon>
        <taxon>Rhabditida</taxon>
        <taxon>Rhabditina</taxon>
        <taxon>Diplogasteromorpha</taxon>
        <taxon>Diplogasteroidea</taxon>
        <taxon>Neodiplogasteridae</taxon>
        <taxon>Pristionchus</taxon>
    </lineage>
</organism>
<keyword evidence="3" id="KW-1185">Reference proteome</keyword>
<evidence type="ECO:0000313" key="3">
    <source>
        <dbReference type="Proteomes" id="UP001432322"/>
    </source>
</evidence>
<dbReference type="AlphaFoldDB" id="A0AAV5UYZ1"/>
<feature type="non-terminal residue" evidence="2">
    <location>
        <position position="1"/>
    </location>
</feature>
<protein>
    <submittedName>
        <fullName evidence="2">Uncharacterized protein</fullName>
    </submittedName>
</protein>
<dbReference type="Proteomes" id="UP001432322">
    <property type="component" value="Unassembled WGS sequence"/>
</dbReference>
<dbReference type="EMBL" id="BTSY01000001">
    <property type="protein sequence ID" value="GMT12502.1"/>
    <property type="molecule type" value="Genomic_DNA"/>
</dbReference>
<keyword evidence="1" id="KW-0812">Transmembrane</keyword>
<name>A0AAV5UYZ1_9BILA</name>
<feature type="transmembrane region" description="Helical" evidence="1">
    <location>
        <begin position="108"/>
        <end position="127"/>
    </location>
</feature>
<feature type="non-terminal residue" evidence="2">
    <location>
        <position position="178"/>
    </location>
</feature>
<comment type="caution">
    <text evidence="2">The sequence shown here is derived from an EMBL/GenBank/DDBJ whole genome shotgun (WGS) entry which is preliminary data.</text>
</comment>
<keyword evidence="1" id="KW-1133">Transmembrane helix</keyword>
<reference evidence="2" key="1">
    <citation type="submission" date="2023-10" db="EMBL/GenBank/DDBJ databases">
        <title>Genome assembly of Pristionchus species.</title>
        <authorList>
            <person name="Yoshida K."/>
            <person name="Sommer R.J."/>
        </authorList>
    </citation>
    <scope>NUCLEOTIDE SEQUENCE</scope>
    <source>
        <strain evidence="2">RS5133</strain>
    </source>
</reference>
<feature type="transmembrane region" description="Helical" evidence="1">
    <location>
        <begin position="148"/>
        <end position="169"/>
    </location>
</feature>
<feature type="transmembrane region" description="Helical" evidence="1">
    <location>
        <begin position="70"/>
        <end position="88"/>
    </location>
</feature>
<accession>A0AAV5UYZ1</accession>
<proteinExistence type="predicted"/>
<gene>
    <name evidence="2" type="ORF">PFISCL1PPCAC_3799</name>
</gene>
<evidence type="ECO:0000256" key="1">
    <source>
        <dbReference type="SAM" id="Phobius"/>
    </source>
</evidence>
<evidence type="ECO:0000313" key="2">
    <source>
        <dbReference type="EMBL" id="GMT12502.1"/>
    </source>
</evidence>
<feature type="transmembrane region" description="Helical" evidence="1">
    <location>
        <begin position="26"/>
        <end position="49"/>
    </location>
</feature>
<keyword evidence="1" id="KW-0472">Membrane</keyword>